<dbReference type="EMBL" id="JAWLUK010000006">
    <property type="protein sequence ID" value="MDV7176959.1"/>
    <property type="molecule type" value="Genomic_DNA"/>
</dbReference>
<dbReference type="Proteomes" id="UP001185728">
    <property type="component" value="Unassembled WGS sequence"/>
</dbReference>
<evidence type="ECO:0000313" key="1">
    <source>
        <dbReference type="EMBL" id="MDV7176959.1"/>
    </source>
</evidence>
<proteinExistence type="predicted"/>
<dbReference type="Gene3D" id="3.40.50.2000">
    <property type="entry name" value="Glycogen Phosphorylase B"/>
    <property type="match status" value="1"/>
</dbReference>
<dbReference type="AlphaFoldDB" id="A0AAP5T8E8"/>
<organism evidence="1 2">
    <name type="scientific">Micrococcus yunnanensis</name>
    <dbReference type="NCBI Taxonomy" id="566027"/>
    <lineage>
        <taxon>Bacteria</taxon>
        <taxon>Bacillati</taxon>
        <taxon>Actinomycetota</taxon>
        <taxon>Actinomycetes</taxon>
        <taxon>Micrococcales</taxon>
        <taxon>Micrococcaceae</taxon>
        <taxon>Micrococcus</taxon>
    </lineage>
</organism>
<accession>A0AAP5T8E8</accession>
<keyword evidence="1" id="KW-0808">Transferase</keyword>
<comment type="caution">
    <text evidence="1">The sequence shown here is derived from an EMBL/GenBank/DDBJ whole genome shotgun (WGS) entry which is preliminary data.</text>
</comment>
<evidence type="ECO:0000313" key="2">
    <source>
        <dbReference type="Proteomes" id="UP001185728"/>
    </source>
</evidence>
<dbReference type="SUPFAM" id="SSF53756">
    <property type="entry name" value="UDP-Glycosyltransferase/glycogen phosphorylase"/>
    <property type="match status" value="1"/>
</dbReference>
<reference evidence="1" key="1">
    <citation type="submission" date="2023-10" db="EMBL/GenBank/DDBJ databases">
        <title>Development of a sustainable strategy for remediation of hydrocarbon-contaminated territories based on the waste exchange concept.</title>
        <authorList>
            <person name="Krivoruchko A."/>
        </authorList>
    </citation>
    <scope>NUCLEOTIDE SEQUENCE</scope>
    <source>
        <strain evidence="1">IEGM 1325</strain>
    </source>
</reference>
<dbReference type="RefSeq" id="WP_036383224.1">
    <property type="nucleotide sequence ID" value="NZ_JAWLUK010000006.1"/>
</dbReference>
<gene>
    <name evidence="1" type="ORF">R4064_04755</name>
</gene>
<dbReference type="GO" id="GO:0016740">
    <property type="term" value="F:transferase activity"/>
    <property type="evidence" value="ECO:0007669"/>
    <property type="project" value="UniProtKB-KW"/>
</dbReference>
<protein>
    <submittedName>
        <fullName evidence="1">Glycosyl transferase</fullName>
    </submittedName>
</protein>
<sequence length="363" mass="37977">MGPARRRVLYYAHQHGAGHLRHAAGLASTGAFDVTVVTAHPRAAELLPADVPVIPLPSDLVPGHEQPARSPLHWSPVGPEIRARFDALHAAARRVDPDVCVVDVSVEAALFLRLAGWPVLHRRMHGERTDPAHALVYAEADGLFAHYAAELEVPAWRAAHVGRVTYLGVADVTGRLGTRATTTSSAGVAPRVAVIAGTGGGGVRAADLARAASAVPEATWEVYGPIAGVGEPEAPGGLAAEAMPATVTLHGWVQAPARRAADADVVVVSAGHNAVVDAARSGRPVVLAPEPRPFDEQRVFVREIHRAAGVPWCAWEDPDADWAGAVCGALADPAAADRLAGLLLVAPDEYRRRWEAAIEGALG</sequence>
<name>A0AAP5T8E8_9MICC</name>